<organism evidence="3 4">
    <name type="scientific">Adineta ricciae</name>
    <name type="common">Rotifer</name>
    <dbReference type="NCBI Taxonomy" id="249248"/>
    <lineage>
        <taxon>Eukaryota</taxon>
        <taxon>Metazoa</taxon>
        <taxon>Spiralia</taxon>
        <taxon>Gnathifera</taxon>
        <taxon>Rotifera</taxon>
        <taxon>Eurotatoria</taxon>
        <taxon>Bdelloidea</taxon>
        <taxon>Adinetida</taxon>
        <taxon>Adinetidae</taxon>
        <taxon>Adineta</taxon>
    </lineage>
</organism>
<protein>
    <recommendedName>
        <fullName evidence="5">Transmembrane protein</fullName>
    </recommendedName>
</protein>
<keyword evidence="2" id="KW-0732">Signal</keyword>
<feature type="transmembrane region" description="Helical" evidence="1">
    <location>
        <begin position="827"/>
        <end position="853"/>
    </location>
</feature>
<keyword evidence="1" id="KW-0812">Transmembrane</keyword>
<reference evidence="3" key="1">
    <citation type="submission" date="2021-02" db="EMBL/GenBank/DDBJ databases">
        <authorList>
            <person name="Nowell W R."/>
        </authorList>
    </citation>
    <scope>NUCLEOTIDE SEQUENCE</scope>
</reference>
<feature type="transmembrane region" description="Helical" evidence="1">
    <location>
        <begin position="512"/>
        <end position="532"/>
    </location>
</feature>
<accession>A0A814S343</accession>
<feature type="chain" id="PRO_5033052936" description="Transmembrane protein" evidence="2">
    <location>
        <begin position="24"/>
        <end position="903"/>
    </location>
</feature>
<dbReference type="EMBL" id="CAJNOR010001436">
    <property type="protein sequence ID" value="CAF1142556.1"/>
    <property type="molecule type" value="Genomic_DNA"/>
</dbReference>
<evidence type="ECO:0000313" key="3">
    <source>
        <dbReference type="EMBL" id="CAF1142556.1"/>
    </source>
</evidence>
<feature type="signal peptide" evidence="2">
    <location>
        <begin position="1"/>
        <end position="23"/>
    </location>
</feature>
<evidence type="ECO:0000256" key="1">
    <source>
        <dbReference type="SAM" id="Phobius"/>
    </source>
</evidence>
<name>A0A814S343_ADIRI</name>
<gene>
    <name evidence="3" type="ORF">XAT740_LOCUS20503</name>
</gene>
<keyword evidence="4" id="KW-1185">Reference proteome</keyword>
<evidence type="ECO:0000256" key="2">
    <source>
        <dbReference type="SAM" id="SignalP"/>
    </source>
</evidence>
<dbReference type="Proteomes" id="UP000663828">
    <property type="component" value="Unassembled WGS sequence"/>
</dbReference>
<feature type="transmembrane region" description="Helical" evidence="1">
    <location>
        <begin position="562"/>
        <end position="582"/>
    </location>
</feature>
<evidence type="ECO:0000313" key="4">
    <source>
        <dbReference type="Proteomes" id="UP000663828"/>
    </source>
</evidence>
<proteinExistence type="predicted"/>
<keyword evidence="1" id="KW-0472">Membrane</keyword>
<evidence type="ECO:0008006" key="5">
    <source>
        <dbReference type="Google" id="ProtNLM"/>
    </source>
</evidence>
<keyword evidence="1" id="KW-1133">Transmembrane helix</keyword>
<dbReference type="AlphaFoldDB" id="A0A814S343"/>
<sequence>MSHDSSMLVIHFFLVYLCHFSWCLYDRTNLIAGVKIAANDDILVSASNAFSNFAVAIHPFRNAALNRSTHCNIRYGTNDQFVHSVAVIGNEKNSSTLDIVKFVFTAEKMSTMTPYVCIISISKSTCKSTLECNDVYTHGFPQEYFLIGVDRSEKYAYGFTSSFVFKLNIQTNEIVLNRMANDTWPSLHFIPRALDIADSWAVIVGYGYENSIEKDYNDLGCLIDLSELTKLSCLLLNAETTYIVPSDVVTFNELYEMSVSIRNQTILVGIHRFESVVVLEKNNTSLSIVNTHTVHFSHSSSFGRGVAWIDNRTFAVLTRTTTLQTCGSQSMIFIYDGALVTSTSALHTFPNNQQILGSRLSNPHFVRMTITPKGNMVVLTDHADILMIPTAPIGYTSVWIDTSALIYRFRYVPMPCIGGTYKNHSGIGPCRICPPRTQNPGISVKQESICVPCSNSFCPLGASADIDSSIVPSYNQAVDYPETDDTTDIEDILLQNVFYIGSEFRCMIISPLLWTLIVGILCSIIGLAMCLLKRDRYHGWRSYRNCAKLIFKHTDIIGEGELWVGGLATFAIVVLVAFSYWFSAAFIQRYPIERISESVLFACNPSLMNAKFSSSLQLLALPKSIDSQAIFNLLNQQKFQLTLELVNTGFMCRNIKAQENFVDSNFIHLSIECTRPASNATTSVSFQLPTHSSNVQINMSGPHWIGGFRLCIRGDGVVDGSSTLRSLDFCQFFSALNQTIGRKTLVSITFTKNINITRGLNPEDSTLYTGLWIPTFGSVKLTDDAYYAEFGNYLRYTSSLTIIQIVLDERPFFVKNVQEPIVRRAELIFHALLFTSLCIELFAFVFLLTKLLLMPFLRLIQNRWRQCYYRQKRSSTVDMSSSTSTQVTQTSRVVDSFEGSTAF</sequence>
<comment type="caution">
    <text evidence="3">The sequence shown here is derived from an EMBL/GenBank/DDBJ whole genome shotgun (WGS) entry which is preliminary data.</text>
</comment>